<sequence length="155" mass="15654">MGSTSAPLRGLVSQAAAPARPGHLRPAPGPGGDPRPGRLRVPAPRQCHCSLTSRLGPAPLPPTLPPPPPAPRARDPAASEAPAAQGSPRSPAGAAPPCALPNLPLLFQLPSSPRLRHGGGLQNVERGVTATPGIRNGLRGLRAEAAPACWGGERV</sequence>
<evidence type="ECO:0000256" key="1">
    <source>
        <dbReference type="SAM" id="MobiDB-lite"/>
    </source>
</evidence>
<protein>
    <submittedName>
        <fullName evidence="2">Uncharacterized protein</fullName>
    </submittedName>
</protein>
<feature type="region of interest" description="Disordered" evidence="1">
    <location>
        <begin position="1"/>
        <end position="101"/>
    </location>
</feature>
<name>A0ABQ9UNM1_SAGOE</name>
<dbReference type="Proteomes" id="UP001266305">
    <property type="component" value="Unassembled WGS sequence"/>
</dbReference>
<comment type="caution">
    <text evidence="2">The sequence shown here is derived from an EMBL/GenBank/DDBJ whole genome shotgun (WGS) entry which is preliminary data.</text>
</comment>
<evidence type="ECO:0000313" key="3">
    <source>
        <dbReference type="Proteomes" id="UP001266305"/>
    </source>
</evidence>
<reference evidence="2 3" key="1">
    <citation type="submission" date="2023-05" db="EMBL/GenBank/DDBJ databases">
        <title>B98-5 Cell Line De Novo Hybrid Assembly: An Optical Mapping Approach.</title>
        <authorList>
            <person name="Kananen K."/>
            <person name="Auerbach J.A."/>
            <person name="Kautto E."/>
            <person name="Blachly J.S."/>
        </authorList>
    </citation>
    <scope>NUCLEOTIDE SEQUENCE [LARGE SCALE GENOMIC DNA]</scope>
    <source>
        <strain evidence="2">B95-8</strain>
        <tissue evidence="2">Cell line</tissue>
    </source>
</reference>
<evidence type="ECO:0000313" key="2">
    <source>
        <dbReference type="EMBL" id="KAK2098385.1"/>
    </source>
</evidence>
<gene>
    <name evidence="2" type="ORF">P7K49_023836</name>
</gene>
<keyword evidence="3" id="KW-1185">Reference proteome</keyword>
<feature type="compositionally biased region" description="Low complexity" evidence="1">
    <location>
        <begin position="78"/>
        <end position="101"/>
    </location>
</feature>
<accession>A0ABQ9UNM1</accession>
<proteinExistence type="predicted"/>
<dbReference type="EMBL" id="JASSZA010000011">
    <property type="protein sequence ID" value="KAK2098385.1"/>
    <property type="molecule type" value="Genomic_DNA"/>
</dbReference>
<feature type="non-terminal residue" evidence="2">
    <location>
        <position position="155"/>
    </location>
</feature>
<organism evidence="2 3">
    <name type="scientific">Saguinus oedipus</name>
    <name type="common">Cotton-top tamarin</name>
    <name type="synonym">Oedipomidas oedipus</name>
    <dbReference type="NCBI Taxonomy" id="9490"/>
    <lineage>
        <taxon>Eukaryota</taxon>
        <taxon>Metazoa</taxon>
        <taxon>Chordata</taxon>
        <taxon>Craniata</taxon>
        <taxon>Vertebrata</taxon>
        <taxon>Euteleostomi</taxon>
        <taxon>Mammalia</taxon>
        <taxon>Eutheria</taxon>
        <taxon>Euarchontoglires</taxon>
        <taxon>Primates</taxon>
        <taxon>Haplorrhini</taxon>
        <taxon>Platyrrhini</taxon>
        <taxon>Cebidae</taxon>
        <taxon>Callitrichinae</taxon>
        <taxon>Saguinus</taxon>
    </lineage>
</organism>
<feature type="compositionally biased region" description="Pro residues" evidence="1">
    <location>
        <begin position="58"/>
        <end position="71"/>
    </location>
</feature>